<evidence type="ECO:0000256" key="1">
    <source>
        <dbReference type="SAM" id="MobiDB-lite"/>
    </source>
</evidence>
<evidence type="ECO:0000313" key="3">
    <source>
        <dbReference type="Proteomes" id="UP001341840"/>
    </source>
</evidence>
<evidence type="ECO:0000313" key="2">
    <source>
        <dbReference type="EMBL" id="MED6143647.1"/>
    </source>
</evidence>
<proteinExistence type="predicted"/>
<name>A0ABU6T4K9_9FABA</name>
<feature type="compositionally biased region" description="Basic residues" evidence="1">
    <location>
        <begin position="87"/>
        <end position="103"/>
    </location>
</feature>
<organism evidence="2 3">
    <name type="scientific">Stylosanthes scabra</name>
    <dbReference type="NCBI Taxonomy" id="79078"/>
    <lineage>
        <taxon>Eukaryota</taxon>
        <taxon>Viridiplantae</taxon>
        <taxon>Streptophyta</taxon>
        <taxon>Embryophyta</taxon>
        <taxon>Tracheophyta</taxon>
        <taxon>Spermatophyta</taxon>
        <taxon>Magnoliopsida</taxon>
        <taxon>eudicotyledons</taxon>
        <taxon>Gunneridae</taxon>
        <taxon>Pentapetalae</taxon>
        <taxon>rosids</taxon>
        <taxon>fabids</taxon>
        <taxon>Fabales</taxon>
        <taxon>Fabaceae</taxon>
        <taxon>Papilionoideae</taxon>
        <taxon>50 kb inversion clade</taxon>
        <taxon>dalbergioids sensu lato</taxon>
        <taxon>Dalbergieae</taxon>
        <taxon>Pterocarpus clade</taxon>
        <taxon>Stylosanthes</taxon>
    </lineage>
</organism>
<dbReference type="Proteomes" id="UP001341840">
    <property type="component" value="Unassembled WGS sequence"/>
</dbReference>
<protein>
    <submittedName>
        <fullName evidence="2">Uncharacterized protein</fullName>
    </submittedName>
</protein>
<reference evidence="2 3" key="1">
    <citation type="journal article" date="2023" name="Plants (Basel)">
        <title>Bridging the Gap: Combining Genomics and Transcriptomics Approaches to Understand Stylosanthes scabra, an Orphan Legume from the Brazilian Caatinga.</title>
        <authorList>
            <person name="Ferreira-Neto J.R.C."/>
            <person name="da Silva M.D."/>
            <person name="Binneck E."/>
            <person name="de Melo N.F."/>
            <person name="da Silva R.H."/>
            <person name="de Melo A.L.T.M."/>
            <person name="Pandolfi V."/>
            <person name="Bustamante F.O."/>
            <person name="Brasileiro-Vidal A.C."/>
            <person name="Benko-Iseppon A.M."/>
        </authorList>
    </citation>
    <scope>NUCLEOTIDE SEQUENCE [LARGE SCALE GENOMIC DNA]</scope>
    <source>
        <tissue evidence="2">Leaves</tissue>
    </source>
</reference>
<feature type="compositionally biased region" description="Basic and acidic residues" evidence="1">
    <location>
        <begin position="104"/>
        <end position="115"/>
    </location>
</feature>
<comment type="caution">
    <text evidence="2">The sequence shown here is derived from an EMBL/GenBank/DDBJ whole genome shotgun (WGS) entry which is preliminary data.</text>
</comment>
<dbReference type="EMBL" id="JASCZI010090638">
    <property type="protein sequence ID" value="MED6143647.1"/>
    <property type="molecule type" value="Genomic_DNA"/>
</dbReference>
<feature type="region of interest" description="Disordered" evidence="1">
    <location>
        <begin position="83"/>
        <end position="140"/>
    </location>
</feature>
<sequence length="140" mass="16176">MAYGKPLVATIFIVVTMLSVMSFNSEARRLLYTTEEDDMDSNVLYSSPYQTLESQLNMYYPNSILIPIDSATMDATTEISNGESHHFHTHLPRHHHPRRHPHPHPHEDQPKEKYGSHHHHNIQHVPEGKAPHLYPNVFTP</sequence>
<accession>A0ABU6T4K9</accession>
<keyword evidence="3" id="KW-1185">Reference proteome</keyword>
<gene>
    <name evidence="2" type="ORF">PIB30_007950</name>
</gene>